<name>A0A644Y3T1_9ZZZZ</name>
<proteinExistence type="predicted"/>
<reference evidence="2" key="1">
    <citation type="submission" date="2019-08" db="EMBL/GenBank/DDBJ databases">
        <authorList>
            <person name="Kucharzyk K."/>
            <person name="Murdoch R.W."/>
            <person name="Higgins S."/>
            <person name="Loffler F."/>
        </authorList>
    </citation>
    <scope>NUCLEOTIDE SEQUENCE</scope>
</reference>
<evidence type="ECO:0000259" key="1">
    <source>
        <dbReference type="Pfam" id="PF16011"/>
    </source>
</evidence>
<dbReference type="EMBL" id="VSSQ01003888">
    <property type="protein sequence ID" value="MPM22797.1"/>
    <property type="molecule type" value="Genomic_DNA"/>
</dbReference>
<dbReference type="GO" id="GO:0004553">
    <property type="term" value="F:hydrolase activity, hydrolyzing O-glycosyl compounds"/>
    <property type="evidence" value="ECO:0007669"/>
    <property type="project" value="InterPro"/>
</dbReference>
<dbReference type="CDD" id="cd09620">
    <property type="entry name" value="CBM9_like_3"/>
    <property type="match status" value="1"/>
</dbReference>
<dbReference type="Gene3D" id="2.60.40.1190">
    <property type="match status" value="1"/>
</dbReference>
<organism evidence="2">
    <name type="scientific">bioreactor metagenome</name>
    <dbReference type="NCBI Taxonomy" id="1076179"/>
    <lineage>
        <taxon>unclassified sequences</taxon>
        <taxon>metagenomes</taxon>
        <taxon>ecological metagenomes</taxon>
    </lineage>
</organism>
<gene>
    <name evidence="2" type="ORF">SDC9_69255</name>
</gene>
<dbReference type="InterPro" id="IPR010502">
    <property type="entry name" value="Carb-bd_dom_fam9"/>
</dbReference>
<dbReference type="SUPFAM" id="SSF49344">
    <property type="entry name" value="CBD9-like"/>
    <property type="match status" value="1"/>
</dbReference>
<feature type="domain" description="Carbohydrate-binding" evidence="1">
    <location>
        <begin position="30"/>
        <end position="213"/>
    </location>
</feature>
<dbReference type="GO" id="GO:0016052">
    <property type="term" value="P:carbohydrate catabolic process"/>
    <property type="evidence" value="ECO:0007669"/>
    <property type="project" value="InterPro"/>
</dbReference>
<evidence type="ECO:0000313" key="2">
    <source>
        <dbReference type="EMBL" id="MPM22797.1"/>
    </source>
</evidence>
<protein>
    <recommendedName>
        <fullName evidence="1">Carbohydrate-binding domain-containing protein</fullName>
    </recommendedName>
</protein>
<dbReference type="Pfam" id="PF16011">
    <property type="entry name" value="CBM9_2"/>
    <property type="match status" value="1"/>
</dbReference>
<comment type="caution">
    <text evidence="2">The sequence shown here is derived from an EMBL/GenBank/DDBJ whole genome shotgun (WGS) entry which is preliminary data.</text>
</comment>
<dbReference type="AlphaFoldDB" id="A0A644Y3T1"/>
<dbReference type="GO" id="GO:0030246">
    <property type="term" value="F:carbohydrate binding"/>
    <property type="evidence" value="ECO:0007669"/>
    <property type="project" value="InterPro"/>
</dbReference>
<sequence>MKTLKVPKQHISQCETIFDCINLLREAGVVAKIDQVNWKKEFPKSLPVTVRVAHDGEKIYLCFEVVGEKIRAVNTEDFGSVWEDSCVEFFMQREGEAVYRNFECNILGALLAAKHETRQIAEKLTEHMSSISRFSTIRHRYENDVQVSDWTMFLIIPRQAMGFHADESLSGKKIRANFYKCGDKTPETHFISWSPIDLPSPDFHAPQFFGLLEME</sequence>
<accession>A0A644Y3T1</accession>